<evidence type="ECO:0000259" key="2">
    <source>
        <dbReference type="Pfam" id="PF07905"/>
    </source>
</evidence>
<keyword evidence="6" id="KW-1185">Reference proteome</keyword>
<dbReference type="InterPro" id="IPR025736">
    <property type="entry name" value="PucR_C-HTH_dom"/>
</dbReference>
<dbReference type="PANTHER" id="PTHR33744:SF1">
    <property type="entry name" value="DNA-BINDING TRANSCRIPTIONAL ACTIVATOR ADER"/>
    <property type="match status" value="1"/>
</dbReference>
<feature type="domain" description="PucR C-terminal helix-turn-helix" evidence="3">
    <location>
        <begin position="495"/>
        <end position="551"/>
    </location>
</feature>
<dbReference type="Pfam" id="PF17853">
    <property type="entry name" value="GGDEF_2"/>
    <property type="match status" value="1"/>
</dbReference>
<feature type="domain" description="CdaR GGDEF-like" evidence="4">
    <location>
        <begin position="318"/>
        <end position="440"/>
    </location>
</feature>
<dbReference type="PANTHER" id="PTHR33744">
    <property type="entry name" value="CARBOHYDRATE DIACID REGULATOR"/>
    <property type="match status" value="1"/>
</dbReference>
<organism evidence="5 6">
    <name type="scientific">Blastococcus carthaginiensis</name>
    <dbReference type="NCBI Taxonomy" id="3050034"/>
    <lineage>
        <taxon>Bacteria</taxon>
        <taxon>Bacillati</taxon>
        <taxon>Actinomycetota</taxon>
        <taxon>Actinomycetes</taxon>
        <taxon>Geodermatophilales</taxon>
        <taxon>Geodermatophilaceae</taxon>
        <taxon>Blastococcus</taxon>
    </lineage>
</organism>
<dbReference type="Proteomes" id="UP001233673">
    <property type="component" value="Unassembled WGS sequence"/>
</dbReference>
<evidence type="ECO:0000259" key="4">
    <source>
        <dbReference type="Pfam" id="PF17853"/>
    </source>
</evidence>
<sequence length="570" mass="62048">MRTGLLHSSTLRHPTTDVIAPLPVPDGASSTTGVTVRQVLAMPPLRGADPVVLAGSAGLDRAVRWVHTTELVDVAPLLRGGDLVLSTGIALPDTPADLGAFAESLDRSQCAGLVIELGRRWGAVPEALVAACERRSLPLVALPREVRFAAVAQAIGERIVDRQLTELREAQRVHEVFTELSIAEAGPSEILDAVQRLAGTTVVLEDEQKRLLDYRPGPGDTATFLGGWQQRSREVVLDRRTTWDPANGWLLTRVGRPDRAWGRLVIQSPDAPPPSLVATAERAAAALALHRLHDRQRDSLTRRTHHEILVGLLADPTSSDVLQRCELAGLPVDRRSFVGLTVRPVAPLDEPVARRAAQLDAVLAAVVHATHEERVPALVSAIDGVVRILLSFAPSADAERAVEQLAGRVHRRSDVLIGAGHLVGRASQIDRTLHESLHVVDSARPGAAAPLVHRLGDVHLRGLLAMLADDDRVRLFVSRELDQLREHDARWQTDLLDAVRALVFHPCSKSEAAASLHMSRPAFYDRLAKVERLLGVDLDDPDIRLSLHAAVVAEEVLNRRRDESRRHANS</sequence>
<dbReference type="EMBL" id="JASNFN010000014">
    <property type="protein sequence ID" value="MDP5183620.1"/>
    <property type="molecule type" value="Genomic_DNA"/>
</dbReference>
<dbReference type="InterPro" id="IPR051448">
    <property type="entry name" value="CdaR-like_regulators"/>
</dbReference>
<dbReference type="Gene3D" id="1.10.10.2840">
    <property type="entry name" value="PucR C-terminal helix-turn-helix domain"/>
    <property type="match status" value="1"/>
</dbReference>
<evidence type="ECO:0000313" key="6">
    <source>
        <dbReference type="Proteomes" id="UP001233673"/>
    </source>
</evidence>
<dbReference type="InterPro" id="IPR012914">
    <property type="entry name" value="PucR_dom"/>
</dbReference>
<dbReference type="RefSeq" id="WP_306000242.1">
    <property type="nucleotide sequence ID" value="NZ_JASNFN010000014.1"/>
</dbReference>
<dbReference type="Pfam" id="PF13556">
    <property type="entry name" value="HTH_30"/>
    <property type="match status" value="1"/>
</dbReference>
<gene>
    <name evidence="5" type="ORF">QOZ88_13320</name>
</gene>
<protein>
    <submittedName>
        <fullName evidence="5">PucR family transcriptional regulator ligand-binding domain-containing protein</fullName>
    </submittedName>
</protein>
<name>A0ABT9IDF8_9ACTN</name>
<dbReference type="InterPro" id="IPR041522">
    <property type="entry name" value="CdaR_GGDEF"/>
</dbReference>
<reference evidence="6" key="1">
    <citation type="submission" date="2023-05" db="EMBL/GenBank/DDBJ databases">
        <title>Draft genome of Pseudofrankia sp. BMG5.37.</title>
        <authorList>
            <person name="Gtari M."/>
            <person name="Ghodhbane F."/>
            <person name="Sbissi I."/>
        </authorList>
    </citation>
    <scope>NUCLEOTIDE SEQUENCE [LARGE SCALE GENOMIC DNA]</scope>
    <source>
        <strain evidence="6">BMG 814</strain>
    </source>
</reference>
<evidence type="ECO:0000313" key="5">
    <source>
        <dbReference type="EMBL" id="MDP5183620.1"/>
    </source>
</evidence>
<dbReference type="Pfam" id="PF07905">
    <property type="entry name" value="PucR"/>
    <property type="match status" value="1"/>
</dbReference>
<feature type="domain" description="Purine catabolism PurC-like" evidence="2">
    <location>
        <begin position="38"/>
        <end position="159"/>
    </location>
</feature>
<evidence type="ECO:0000256" key="1">
    <source>
        <dbReference type="ARBA" id="ARBA00006754"/>
    </source>
</evidence>
<accession>A0ABT9IDF8</accession>
<dbReference type="InterPro" id="IPR042070">
    <property type="entry name" value="PucR_C-HTH_sf"/>
</dbReference>
<proteinExistence type="inferred from homology"/>
<evidence type="ECO:0000259" key="3">
    <source>
        <dbReference type="Pfam" id="PF13556"/>
    </source>
</evidence>
<comment type="similarity">
    <text evidence="1">Belongs to the CdaR family.</text>
</comment>
<comment type="caution">
    <text evidence="5">The sequence shown here is derived from an EMBL/GenBank/DDBJ whole genome shotgun (WGS) entry which is preliminary data.</text>
</comment>